<dbReference type="EMBL" id="PNEN01001779">
    <property type="protein sequence ID" value="PPJ50663.1"/>
    <property type="molecule type" value="Genomic_DNA"/>
</dbReference>
<feature type="compositionally biased region" description="Low complexity" evidence="7">
    <location>
        <begin position="712"/>
        <end position="743"/>
    </location>
</feature>
<reference evidence="12" key="1">
    <citation type="journal article" date="2017" name="bioRxiv">
        <title>Conservation of a gene cluster reveals novel cercosporin biosynthetic mechanisms and extends production to the genus Colletotrichum.</title>
        <authorList>
            <person name="de Jonge R."/>
            <person name="Ebert M.K."/>
            <person name="Huitt-Roehl C.R."/>
            <person name="Pal P."/>
            <person name="Suttle J.C."/>
            <person name="Spanner R.E."/>
            <person name="Neubauer J.D."/>
            <person name="Jurick W.M.II."/>
            <person name="Stott K.A."/>
            <person name="Secor G.A."/>
            <person name="Thomma B.P.H.J."/>
            <person name="Van de Peer Y."/>
            <person name="Townsend C.A."/>
            <person name="Bolton M.D."/>
        </authorList>
    </citation>
    <scope>NUCLEOTIDE SEQUENCE [LARGE SCALE GENOMIC DNA]</scope>
    <source>
        <strain evidence="12">CBS538.71</strain>
    </source>
</reference>
<feature type="compositionally biased region" description="Basic and acidic residues" evidence="7">
    <location>
        <begin position="231"/>
        <end position="246"/>
    </location>
</feature>
<sequence length="943" mass="103487">MNELYKRYIPPKTTSAAPAAPSLPTPPPTTVKLIPEPESEKKRKRERSEEEVAERKAKKLRKKGIDPATIQHVETTKPPEPPKPEPAKGKKSPSKPVPQPTEEGIKATRAAAEARGDFSHVTNNIKRHKLEAQARKAGIRVAGKIDAPKEQESQHEPAPADAEEVAEQTEGELAADVPKDVTARTDRNERAKSPDVQDSQVETVPQPAKKKRHKLEAVIAGGVEAGQEGESPDKDEDRHAKKHDTVLGKFKKSAKRSPVPEEPEKPSNKPELATVDRLEIPDAAPDAFVLDKESEQPEWLRKPTLVDSRVGKKPWAELKLDSLTCDRLTKLTFEGALPIQQALVPLLMPPGIPGAVYLPGSEKVLPDVVVSAPTGSGKTVSYLLPITEALRRATSVPAQHGGLRAVIVVPTQELVTQVAAVAESLSKGSKIKVGQSNSKHSLREEQRKLVKQAKYYDSAEYERYMAIADLGQLHNCPDADRSPEYAAWLEASQPDPRTEHLIGTMLDPSWSQGFVPTHESLVDIFVTTPQRLQDHLEETQGFNLQQLTWLVLDEADRMLDNQHRSFLELLNRETSRELHVFRDYSGKEPLAVQSPRLRKVVLSATIPSDVKVEHAFQLRFPKLVIERGAKTQDDSGAEAYAKRATVSGEVQITGDQLELPQNLGEFVVPVGDGGEKPLVAIELLKSRILKDSPTNLGPAKNKTSDNVDADDSSSGSNSGDDDVISSVSSSDSDTASASGSDGDSSSDDERKESQIDKPPKKASSSTHGTSTTTLPAKSSAPTVLIFTSSTESANRLTHLLKTLVPSWKPYITTILKRQPRHTKLKPSDPALVISTDRAGRGLDGFMGRMFTHVIQYDVPRSLIDYVHRVGRTARAGRSGEAWTLLTHKQAGWFKEEIVRSEVLFRSVGVEEVKMARADESLRETYQLALESMRETVEGGQGRK</sequence>
<dbReference type="Gene3D" id="3.40.50.300">
    <property type="entry name" value="P-loop containing nucleotide triphosphate hydrolases"/>
    <property type="match status" value="2"/>
</dbReference>
<feature type="compositionally biased region" description="Acidic residues" evidence="7">
    <location>
        <begin position="161"/>
        <end position="170"/>
    </location>
</feature>
<dbReference type="SMART" id="SM00490">
    <property type="entry name" value="HELICc"/>
    <property type="match status" value="1"/>
</dbReference>
<dbReference type="InterPro" id="IPR027417">
    <property type="entry name" value="P-loop_NTPase"/>
</dbReference>
<organism evidence="11 12">
    <name type="scientific">Cercospora berteroae</name>
    <dbReference type="NCBI Taxonomy" id="357750"/>
    <lineage>
        <taxon>Eukaryota</taxon>
        <taxon>Fungi</taxon>
        <taxon>Dikarya</taxon>
        <taxon>Ascomycota</taxon>
        <taxon>Pezizomycotina</taxon>
        <taxon>Dothideomycetes</taxon>
        <taxon>Dothideomycetidae</taxon>
        <taxon>Mycosphaerellales</taxon>
        <taxon>Mycosphaerellaceae</taxon>
        <taxon>Cercospora</taxon>
    </lineage>
</organism>
<feature type="domain" description="Helicase ATP-binding" evidence="9">
    <location>
        <begin position="337"/>
        <end position="609"/>
    </location>
</feature>
<feature type="compositionally biased region" description="Basic and acidic residues" evidence="7">
    <location>
        <begin position="258"/>
        <end position="274"/>
    </location>
</feature>
<evidence type="ECO:0000313" key="12">
    <source>
        <dbReference type="Proteomes" id="UP000237631"/>
    </source>
</evidence>
<dbReference type="GO" id="GO:0003723">
    <property type="term" value="F:RNA binding"/>
    <property type="evidence" value="ECO:0007669"/>
    <property type="project" value="UniProtKB-UniRule"/>
</dbReference>
<comment type="catalytic activity">
    <reaction evidence="6">
        <text>ATP + H2O = ADP + phosphate + H(+)</text>
        <dbReference type="Rhea" id="RHEA:13065"/>
        <dbReference type="ChEBI" id="CHEBI:15377"/>
        <dbReference type="ChEBI" id="CHEBI:15378"/>
        <dbReference type="ChEBI" id="CHEBI:30616"/>
        <dbReference type="ChEBI" id="CHEBI:43474"/>
        <dbReference type="ChEBI" id="CHEBI:456216"/>
        <dbReference type="EC" id="3.6.4.13"/>
    </reaction>
</comment>
<feature type="region of interest" description="Disordered" evidence="7">
    <location>
        <begin position="691"/>
        <end position="776"/>
    </location>
</feature>
<dbReference type="PROSITE" id="PS51192">
    <property type="entry name" value="HELICASE_ATP_BIND_1"/>
    <property type="match status" value="1"/>
</dbReference>
<feature type="compositionally biased region" description="Basic and acidic residues" evidence="7">
    <location>
        <begin position="177"/>
        <end position="195"/>
    </location>
</feature>
<accession>A0A2S6BT49</accession>
<keyword evidence="2 6" id="KW-0378">Hydrolase</keyword>
<feature type="domain" description="Helicase C-terminal" evidence="10">
    <location>
        <begin position="773"/>
        <end position="920"/>
    </location>
</feature>
<feature type="compositionally biased region" description="Low complexity" evidence="7">
    <location>
        <begin position="763"/>
        <end position="773"/>
    </location>
</feature>
<feature type="compositionally biased region" description="Basic and acidic residues" evidence="7">
    <location>
        <begin position="747"/>
        <end position="759"/>
    </location>
</feature>
<evidence type="ECO:0000256" key="2">
    <source>
        <dbReference type="ARBA" id="ARBA00022801"/>
    </source>
</evidence>
<dbReference type="Pfam" id="PF00270">
    <property type="entry name" value="DEAD"/>
    <property type="match status" value="2"/>
</dbReference>
<feature type="domain" description="Helicase ATP-binding" evidence="8">
    <location>
        <begin position="359"/>
        <end position="624"/>
    </location>
</feature>
<evidence type="ECO:0000256" key="5">
    <source>
        <dbReference type="ARBA" id="ARBA00022884"/>
    </source>
</evidence>
<comment type="caution">
    <text evidence="11">The sequence shown here is derived from an EMBL/GenBank/DDBJ whole genome shotgun (WGS) entry which is preliminary data.</text>
</comment>
<dbReference type="PANTHER" id="PTHR24031">
    <property type="entry name" value="RNA HELICASE"/>
    <property type="match status" value="1"/>
</dbReference>
<evidence type="ECO:0000256" key="1">
    <source>
        <dbReference type="ARBA" id="ARBA00022741"/>
    </source>
</evidence>
<keyword evidence="1 6" id="KW-0547">Nucleotide-binding</keyword>
<dbReference type="InterPro" id="IPR000629">
    <property type="entry name" value="RNA-helicase_DEAD-box_CS"/>
</dbReference>
<feature type="compositionally biased region" description="Low complexity" evidence="7">
    <location>
        <begin position="10"/>
        <end position="20"/>
    </location>
</feature>
<evidence type="ECO:0000313" key="11">
    <source>
        <dbReference type="EMBL" id="PPJ50663.1"/>
    </source>
</evidence>
<dbReference type="Proteomes" id="UP000237631">
    <property type="component" value="Unassembled WGS sequence"/>
</dbReference>
<keyword evidence="12" id="KW-1185">Reference proteome</keyword>
<keyword evidence="4 6" id="KW-0067">ATP-binding</keyword>
<dbReference type="InterPro" id="IPR014013">
    <property type="entry name" value="Helic_SF1/SF2_ATP-bd_DinG/Rad3"/>
</dbReference>
<dbReference type="PROSITE" id="PS51193">
    <property type="entry name" value="HELICASE_ATP_BIND_2"/>
    <property type="match status" value="1"/>
</dbReference>
<name>A0A2S6BT49_9PEZI</name>
<evidence type="ECO:0000259" key="9">
    <source>
        <dbReference type="PROSITE" id="PS51193"/>
    </source>
</evidence>
<dbReference type="OrthoDB" id="3370at2759"/>
<dbReference type="GO" id="GO:0016787">
    <property type="term" value="F:hydrolase activity"/>
    <property type="evidence" value="ECO:0007669"/>
    <property type="project" value="UniProtKB-KW"/>
</dbReference>
<feature type="compositionally biased region" description="Basic and acidic residues" evidence="7">
    <location>
        <begin position="146"/>
        <end position="155"/>
    </location>
</feature>
<dbReference type="InterPro" id="IPR011545">
    <property type="entry name" value="DEAD/DEAH_box_helicase_dom"/>
</dbReference>
<feature type="region of interest" description="Disordered" evidence="7">
    <location>
        <begin position="1"/>
        <end position="274"/>
    </location>
</feature>
<gene>
    <name evidence="11" type="ORF">CBER1_05236</name>
</gene>
<dbReference type="PROSITE" id="PS51194">
    <property type="entry name" value="HELICASE_CTER"/>
    <property type="match status" value="1"/>
</dbReference>
<dbReference type="InterPro" id="IPR014001">
    <property type="entry name" value="Helicase_ATP-bd"/>
</dbReference>
<evidence type="ECO:0000259" key="10">
    <source>
        <dbReference type="PROSITE" id="PS51194"/>
    </source>
</evidence>
<keyword evidence="5 6" id="KW-0694">RNA-binding</keyword>
<dbReference type="STRING" id="357750.A0A2S6BT49"/>
<dbReference type="PROSITE" id="PS00039">
    <property type="entry name" value="DEAD_ATP_HELICASE"/>
    <property type="match status" value="1"/>
</dbReference>
<dbReference type="SUPFAM" id="SSF52540">
    <property type="entry name" value="P-loop containing nucleoside triphosphate hydrolases"/>
    <property type="match status" value="2"/>
</dbReference>
<evidence type="ECO:0000256" key="7">
    <source>
        <dbReference type="SAM" id="MobiDB-lite"/>
    </source>
</evidence>
<evidence type="ECO:0000256" key="3">
    <source>
        <dbReference type="ARBA" id="ARBA00022806"/>
    </source>
</evidence>
<proteinExistence type="inferred from homology"/>
<dbReference type="AlphaFoldDB" id="A0A2S6BT49"/>
<comment type="domain">
    <text evidence="6">The Q motif is unique to and characteristic of the DEAD box family of RNA helicases and controls ATP binding and hydrolysis.</text>
</comment>
<comment type="function">
    <text evidence="6">RNA helicase.</text>
</comment>
<dbReference type="SMART" id="SM00487">
    <property type="entry name" value="DEXDc"/>
    <property type="match status" value="1"/>
</dbReference>
<dbReference type="InterPro" id="IPR001650">
    <property type="entry name" value="Helicase_C-like"/>
</dbReference>
<dbReference type="GO" id="GO:0005524">
    <property type="term" value="F:ATP binding"/>
    <property type="evidence" value="ECO:0007669"/>
    <property type="project" value="UniProtKB-UniRule"/>
</dbReference>
<evidence type="ECO:0000256" key="6">
    <source>
        <dbReference type="RuleBase" id="RU365068"/>
    </source>
</evidence>
<feature type="compositionally biased region" description="Basic and acidic residues" evidence="7">
    <location>
        <begin position="38"/>
        <end position="55"/>
    </location>
</feature>
<comment type="similarity">
    <text evidence="6">Belongs to the DEAD box helicase family.</text>
</comment>
<protein>
    <recommendedName>
        <fullName evidence="6">ATP-dependent RNA helicase</fullName>
        <ecNumber evidence="6">3.6.4.13</ecNumber>
    </recommendedName>
</protein>
<evidence type="ECO:0000256" key="4">
    <source>
        <dbReference type="ARBA" id="ARBA00022840"/>
    </source>
</evidence>
<keyword evidence="3 6" id="KW-0347">Helicase</keyword>
<dbReference type="EC" id="3.6.4.13" evidence="6"/>
<dbReference type="GO" id="GO:0003724">
    <property type="term" value="F:RNA helicase activity"/>
    <property type="evidence" value="ECO:0007669"/>
    <property type="project" value="UniProtKB-EC"/>
</dbReference>
<dbReference type="CDD" id="cd18787">
    <property type="entry name" value="SF2_C_DEAD"/>
    <property type="match status" value="1"/>
</dbReference>
<feature type="compositionally biased region" description="Basic and acidic residues" evidence="7">
    <location>
        <begin position="74"/>
        <end position="88"/>
    </location>
</feature>
<evidence type="ECO:0000259" key="8">
    <source>
        <dbReference type="PROSITE" id="PS51192"/>
    </source>
</evidence>
<dbReference type="Pfam" id="PF00271">
    <property type="entry name" value="Helicase_C"/>
    <property type="match status" value="1"/>
</dbReference>